<gene>
    <name evidence="1" type="ORF">CB5_LOCUS16832</name>
</gene>
<organism evidence="1">
    <name type="scientific">Ananas comosus var. bracteatus</name>
    <name type="common">red pineapple</name>
    <dbReference type="NCBI Taxonomy" id="296719"/>
    <lineage>
        <taxon>Eukaryota</taxon>
        <taxon>Viridiplantae</taxon>
        <taxon>Streptophyta</taxon>
        <taxon>Embryophyta</taxon>
        <taxon>Tracheophyta</taxon>
        <taxon>Spermatophyta</taxon>
        <taxon>Magnoliopsida</taxon>
        <taxon>Liliopsida</taxon>
        <taxon>Poales</taxon>
        <taxon>Bromeliaceae</taxon>
        <taxon>Bromelioideae</taxon>
        <taxon>Ananas</taxon>
    </lineage>
</organism>
<dbReference type="AlphaFoldDB" id="A0A6V7PS48"/>
<protein>
    <submittedName>
        <fullName evidence="1">Uncharacterized protein</fullName>
    </submittedName>
</protein>
<accession>A0A6V7PS48</accession>
<proteinExistence type="predicted"/>
<reference evidence="1" key="1">
    <citation type="submission" date="2020-07" db="EMBL/GenBank/DDBJ databases">
        <authorList>
            <person name="Lin J."/>
        </authorList>
    </citation>
    <scope>NUCLEOTIDE SEQUENCE</scope>
</reference>
<dbReference type="EMBL" id="LR862151">
    <property type="protein sequence ID" value="CAD1833621.1"/>
    <property type="molecule type" value="Genomic_DNA"/>
</dbReference>
<name>A0A6V7PS48_ANACO</name>
<sequence>MFVSRKQTSVAPIQRIESDDKPLLSPLEQMTKNRKTIAELISPNLPEEQVRINGLDGCCEGFTVQHHPSNLSSSSPFSFWAPFLNPSPSSFCSESYVHTPSTRENSSESLEIKENSILHMLFFFTQPQVML</sequence>
<evidence type="ECO:0000313" key="1">
    <source>
        <dbReference type="EMBL" id="CAD1833621.1"/>
    </source>
</evidence>